<feature type="compositionally biased region" description="Basic residues" evidence="1">
    <location>
        <begin position="582"/>
        <end position="611"/>
    </location>
</feature>
<protein>
    <submittedName>
        <fullName evidence="2">Excinuclease ABC subunit A</fullName>
    </submittedName>
</protein>
<feature type="compositionally biased region" description="Basic residues" evidence="1">
    <location>
        <begin position="638"/>
        <end position="659"/>
    </location>
</feature>
<evidence type="ECO:0000313" key="2">
    <source>
        <dbReference type="EMBL" id="CAA9295630.1"/>
    </source>
</evidence>
<feature type="compositionally biased region" description="Basic and acidic residues" evidence="1">
    <location>
        <begin position="568"/>
        <end position="581"/>
    </location>
</feature>
<feature type="compositionally biased region" description="Basic and acidic residues" evidence="1">
    <location>
        <begin position="710"/>
        <end position="746"/>
    </location>
</feature>
<feature type="compositionally biased region" description="Low complexity" evidence="1">
    <location>
        <begin position="306"/>
        <end position="320"/>
    </location>
</feature>
<feature type="region of interest" description="Disordered" evidence="1">
    <location>
        <begin position="285"/>
        <end position="973"/>
    </location>
</feature>
<feature type="compositionally biased region" description="Basic residues" evidence="1">
    <location>
        <begin position="869"/>
        <end position="885"/>
    </location>
</feature>
<feature type="compositionally biased region" description="Low complexity" evidence="1">
    <location>
        <begin position="679"/>
        <end position="688"/>
    </location>
</feature>
<accession>A0A6J4K4R1</accession>
<feature type="region of interest" description="Disordered" evidence="1">
    <location>
        <begin position="65"/>
        <end position="104"/>
    </location>
</feature>
<feature type="region of interest" description="Disordered" evidence="1">
    <location>
        <begin position="1"/>
        <end position="35"/>
    </location>
</feature>
<feature type="compositionally biased region" description="Basic residues" evidence="1">
    <location>
        <begin position="436"/>
        <end position="457"/>
    </location>
</feature>
<feature type="compositionally biased region" description="Basic and acidic residues" evidence="1">
    <location>
        <begin position="823"/>
        <end position="835"/>
    </location>
</feature>
<evidence type="ECO:0000256" key="1">
    <source>
        <dbReference type="SAM" id="MobiDB-lite"/>
    </source>
</evidence>
<proteinExistence type="predicted"/>
<feature type="compositionally biased region" description="Basic residues" evidence="1">
    <location>
        <begin position="934"/>
        <end position="952"/>
    </location>
</feature>
<feature type="compositionally biased region" description="Basic and acidic residues" evidence="1">
    <location>
        <begin position="289"/>
        <end position="303"/>
    </location>
</feature>
<feature type="compositionally biased region" description="Basic and acidic residues" evidence="1">
    <location>
        <begin position="393"/>
        <end position="421"/>
    </location>
</feature>
<feature type="compositionally biased region" description="Basic and acidic residues" evidence="1">
    <location>
        <begin position="859"/>
        <end position="868"/>
    </location>
</feature>
<feature type="compositionally biased region" description="Basic residues" evidence="1">
    <location>
        <begin position="331"/>
        <end position="346"/>
    </location>
</feature>
<organism evidence="2">
    <name type="scientific">uncultured Gemmatimonadaceae bacterium</name>
    <dbReference type="NCBI Taxonomy" id="246130"/>
    <lineage>
        <taxon>Bacteria</taxon>
        <taxon>Pseudomonadati</taxon>
        <taxon>Gemmatimonadota</taxon>
        <taxon>Gemmatimonadia</taxon>
        <taxon>Gemmatimonadales</taxon>
        <taxon>Gemmatimonadaceae</taxon>
        <taxon>environmental samples</taxon>
    </lineage>
</organism>
<feature type="compositionally biased region" description="Basic and acidic residues" evidence="1">
    <location>
        <begin position="792"/>
        <end position="807"/>
    </location>
</feature>
<feature type="compositionally biased region" description="Basic residues" evidence="1">
    <location>
        <begin position="556"/>
        <end position="567"/>
    </location>
</feature>
<gene>
    <name evidence="2" type="ORF">AVDCRST_MAG11-458</name>
</gene>
<feature type="non-terminal residue" evidence="2">
    <location>
        <position position="1"/>
    </location>
</feature>
<feature type="compositionally biased region" description="Basic and acidic residues" evidence="1">
    <location>
        <begin position="221"/>
        <end position="230"/>
    </location>
</feature>
<dbReference type="EMBL" id="CADCTU010000101">
    <property type="protein sequence ID" value="CAA9295630.1"/>
    <property type="molecule type" value="Genomic_DNA"/>
</dbReference>
<reference evidence="2" key="1">
    <citation type="submission" date="2020-02" db="EMBL/GenBank/DDBJ databases">
        <authorList>
            <person name="Meier V. D."/>
        </authorList>
    </citation>
    <scope>NUCLEOTIDE SEQUENCE</scope>
    <source>
        <strain evidence="2">AVDCRST_MAG11</strain>
    </source>
</reference>
<feature type="compositionally biased region" description="Basic and acidic residues" evidence="1">
    <location>
        <begin position="157"/>
        <end position="171"/>
    </location>
</feature>
<feature type="compositionally biased region" description="Basic and acidic residues" evidence="1">
    <location>
        <begin position="182"/>
        <end position="192"/>
    </location>
</feature>
<feature type="compositionally biased region" description="Basic and acidic residues" evidence="1">
    <location>
        <begin position="962"/>
        <end position="973"/>
    </location>
</feature>
<feature type="compositionally biased region" description="Basic and acidic residues" evidence="1">
    <location>
        <begin position="767"/>
        <end position="776"/>
    </location>
</feature>
<feature type="region of interest" description="Disordered" evidence="1">
    <location>
        <begin position="116"/>
        <end position="246"/>
    </location>
</feature>
<feature type="compositionally biased region" description="Low complexity" evidence="1">
    <location>
        <begin position="753"/>
        <end position="765"/>
    </location>
</feature>
<feature type="compositionally biased region" description="Low complexity" evidence="1">
    <location>
        <begin position="422"/>
        <end position="435"/>
    </location>
</feature>
<feature type="non-terminal residue" evidence="2">
    <location>
        <position position="973"/>
    </location>
</feature>
<feature type="compositionally biased region" description="Basic and acidic residues" evidence="1">
    <location>
        <begin position="15"/>
        <end position="33"/>
    </location>
</feature>
<feature type="compositionally biased region" description="Basic residues" evidence="1">
    <location>
        <begin position="699"/>
        <end position="709"/>
    </location>
</feature>
<feature type="compositionally biased region" description="Low complexity" evidence="1">
    <location>
        <begin position="499"/>
        <end position="516"/>
    </location>
</feature>
<sequence length="973" mass="107989">ARRSPDRSRRTRAQSQERRRHDPARPPHGDHRALGVGEVVAGVRHHLRRGAAAVRGVALGLRAAVPRADGEARRRRDRGALAGDLDRAEDGGAQPALHRGHGHRDLRLPAAAVRARGHAALPQLRPRRAAAERRADRRRHPGVGGGDAARGAGAARARAEGRVPRAVREHPQAGVHPRGGRRGADRARRPAEAEQAAEPQRVGGRRPARRARRRPRAPRRLARDRAEARRRVGGGGRAPGRRRRRARDARVLGALRLPGVRHLAARARAAPLLLQLPVRRLRVVRRPRHAPDRERGADPRRPGPLDPRGGRAAVGRAGRVSQEDHPPPTRPRARVRPRRAVARPPRRGATGAAARDGERRGVASARRPGRGAGSAQGREGRRAGRVRPAVGGDPRHRAAPLRRDRLRERAGGARELHDRGAVPRVRGRAAQAGVARGHRERARHRVRGRHAGHRRAALLRDRAGARPRAPRRRPRDRRADPQGVPRAAPLSRRRRARLPDAQPLGGVALGRRGAAHPPRDADRLAARRRALHPRRAVDRAAPARQRAAAGDARAAPRPRQHRDRRGARRGDDADRRLPDRHGARRRQARRRGDRRGHLRRGGRAPRVRHRPVPPWRQGHPGPGPAARARREARDPHLRRARAQPAQRGRRRPARGVRGGHGRERLGEVDAHRRHPPPVARAALLPRARGAGRAHEHHGPRARGQGHRHRPEPDRPHAALEPRDVHRALHPDSRAVRRDAGGEDPRLRRGALLVQRQGRAVRGVPGRRPREDRDALPPRRVRAVRRVQGEAVQPRDARGALPRAERRGGARPHRRGRAGLLREPAAHRAEAADAQRRGPRLHPPGAERDHALGRGGAAHQARDGAEQARHRPHLLHPRRAHHRAPLRGRAAPARRAPPPRGPGEHRARDRAQPRRHQDGRLDRRSRPGRREGRRHDRRFGHAGGRRRGGRVAHRAVPPPAAPEAREGVHEEGRL</sequence>
<feature type="compositionally biased region" description="Basic and acidic residues" evidence="1">
    <location>
        <begin position="660"/>
        <end position="670"/>
    </location>
</feature>
<feature type="compositionally biased region" description="Basic and acidic residues" evidence="1">
    <location>
        <begin position="901"/>
        <end position="933"/>
    </location>
</feature>
<name>A0A6J4K4R1_9BACT</name>
<feature type="compositionally biased region" description="Basic residues" evidence="1">
    <location>
        <begin position="203"/>
        <end position="220"/>
    </location>
</feature>
<feature type="compositionally biased region" description="Low complexity" evidence="1">
    <location>
        <begin position="193"/>
        <end position="202"/>
    </location>
</feature>
<feature type="compositionally biased region" description="Basic and acidic residues" evidence="1">
    <location>
        <begin position="628"/>
        <end position="637"/>
    </location>
</feature>
<dbReference type="AlphaFoldDB" id="A0A6J4K4R1"/>
<feature type="compositionally biased region" description="Low complexity" evidence="1">
    <location>
        <begin position="539"/>
        <end position="555"/>
    </location>
</feature>